<reference evidence="1 2" key="1">
    <citation type="submission" date="2015-12" db="EMBL/GenBank/DDBJ databases">
        <title>Draft genome sequence of Mesorhizobium sp. UFLA 01-765, a multitolerant efficient symbiont and plant-growth promoting strain isolated from Zn-mining soil using Leucaena leucocephala as a trap plant.</title>
        <authorList>
            <person name="Rangel W.M."/>
            <person name="Thijs S."/>
            <person name="Longatti S.M."/>
            <person name="Moreira F.M."/>
            <person name="Weyens N."/>
            <person name="Vangronsveld J."/>
            <person name="Van Hamme J.D."/>
            <person name="Bottos E.M."/>
            <person name="Rineau F."/>
        </authorList>
    </citation>
    <scope>NUCLEOTIDE SEQUENCE [LARGE SCALE GENOMIC DNA]</scope>
    <source>
        <strain evidence="1 2">UFLA 01-765</strain>
    </source>
</reference>
<proteinExistence type="predicted"/>
<organism evidence="1 2">
    <name type="scientific">Rhizobium loti</name>
    <name type="common">Mesorhizobium loti</name>
    <dbReference type="NCBI Taxonomy" id="381"/>
    <lineage>
        <taxon>Bacteria</taxon>
        <taxon>Pseudomonadati</taxon>
        <taxon>Pseudomonadota</taxon>
        <taxon>Alphaproteobacteria</taxon>
        <taxon>Hyphomicrobiales</taxon>
        <taxon>Phyllobacteriaceae</taxon>
        <taxon>Mesorhizobium</taxon>
    </lineage>
</organism>
<accession>A0A101KW50</accession>
<sequence>MNVQDIVNTVSQKAGLDQATTEKVVGTIFSVLEHEAEGTSVSSFFDKIPGADALAQQYDVMAAGAAPGSGGGLLSSLQGALGGVLGEKAGALINGVAALKESGLDMAQIRQAGETLIKQAEAAAGPDLTNQVLGQVPSLRSHLGL</sequence>
<dbReference type="EMBL" id="LPWA01000046">
    <property type="protein sequence ID" value="KUM28052.1"/>
    <property type="molecule type" value="Genomic_DNA"/>
</dbReference>
<evidence type="ECO:0008006" key="3">
    <source>
        <dbReference type="Google" id="ProtNLM"/>
    </source>
</evidence>
<name>A0A101KW50_RHILI</name>
<dbReference type="Proteomes" id="UP000053176">
    <property type="component" value="Unassembled WGS sequence"/>
</dbReference>
<dbReference type="OrthoDB" id="8445163at2"/>
<dbReference type="AlphaFoldDB" id="A0A101KW50"/>
<evidence type="ECO:0000313" key="1">
    <source>
        <dbReference type="EMBL" id="KUM28052.1"/>
    </source>
</evidence>
<protein>
    <recommendedName>
        <fullName evidence="3">DUF2267 domain-containing protein</fullName>
    </recommendedName>
</protein>
<evidence type="ECO:0000313" key="2">
    <source>
        <dbReference type="Proteomes" id="UP000053176"/>
    </source>
</evidence>
<comment type="caution">
    <text evidence="1">The sequence shown here is derived from an EMBL/GenBank/DDBJ whole genome shotgun (WGS) entry which is preliminary data.</text>
</comment>
<gene>
    <name evidence="1" type="ORF">AU467_14210</name>
</gene>